<reference evidence="1" key="1">
    <citation type="submission" date="2019-11" db="EMBL/GenBank/DDBJ databases">
        <title>Nori genome reveals adaptations in red seaweeds to the harsh intertidal environment.</title>
        <authorList>
            <person name="Wang D."/>
            <person name="Mao Y."/>
        </authorList>
    </citation>
    <scope>NUCLEOTIDE SEQUENCE</scope>
    <source>
        <tissue evidence="1">Gametophyte</tissue>
    </source>
</reference>
<gene>
    <name evidence="1" type="ORF">I4F81_010973</name>
</gene>
<sequence>MRTSGFTEQGTPRPDGRSSAGYGPPQPGVVPLQLPSASLQYGPSGLSLFSPGMPAAGVAAGDADEPAQLDARGLFYNHADRTQPKGDDVFTAGHPMAAWSASPLSNDTHGLLGAAAAALRDAPARAVNGSGAVHVPFPSHAGGHVHASTVGLVGGPRGEVALVAASGSLIPPGGALARPVGDSYRSYTHHWSSESSSMPVPRRQARAPPMQLNIRPMRNGGAPESSATDTAAPSSSAPGLPLAPAPVTLDAVVRAMAVGFKAVGKKLVRLQKSVDGLAKVVGTSAGKLDNFSVLAQSVTTADGVTAAALAELKAAHINAADAPGGDGEGGSAHSNKDPVVDRNAIDLLLPELRDNFRDVADATSAYQTGSLHNRLLLDATTKTLDITASEASTFLHSRVRLPSRPSPTGYTT</sequence>
<protein>
    <submittedName>
        <fullName evidence="1">Uncharacterized protein</fullName>
    </submittedName>
</protein>
<proteinExistence type="predicted"/>
<organism evidence="1 2">
    <name type="scientific">Pyropia yezoensis</name>
    <name type="common">Susabi-nori</name>
    <name type="synonym">Porphyra yezoensis</name>
    <dbReference type="NCBI Taxonomy" id="2788"/>
    <lineage>
        <taxon>Eukaryota</taxon>
        <taxon>Rhodophyta</taxon>
        <taxon>Bangiophyceae</taxon>
        <taxon>Bangiales</taxon>
        <taxon>Bangiaceae</taxon>
        <taxon>Pyropia</taxon>
    </lineage>
</organism>
<name>A0ACC3CE86_PYRYE</name>
<dbReference type="Proteomes" id="UP000798662">
    <property type="component" value="Chromosome 3"/>
</dbReference>
<keyword evidence="2" id="KW-1185">Reference proteome</keyword>
<evidence type="ECO:0000313" key="2">
    <source>
        <dbReference type="Proteomes" id="UP000798662"/>
    </source>
</evidence>
<dbReference type="EMBL" id="CM020620">
    <property type="protein sequence ID" value="KAK1868487.1"/>
    <property type="molecule type" value="Genomic_DNA"/>
</dbReference>
<evidence type="ECO:0000313" key="1">
    <source>
        <dbReference type="EMBL" id="KAK1868487.1"/>
    </source>
</evidence>
<comment type="caution">
    <text evidence="1">The sequence shown here is derived from an EMBL/GenBank/DDBJ whole genome shotgun (WGS) entry which is preliminary data.</text>
</comment>
<accession>A0ACC3CE86</accession>